<evidence type="ECO:0000256" key="1">
    <source>
        <dbReference type="SAM" id="MobiDB-lite"/>
    </source>
</evidence>
<reference evidence="3" key="3">
    <citation type="submission" date="2025-08" db="UniProtKB">
        <authorList>
            <consortium name="RefSeq"/>
        </authorList>
    </citation>
    <scope>IDENTIFICATION</scope>
    <source>
        <strain evidence="3">CBS 342.82</strain>
    </source>
</reference>
<evidence type="ECO:0008006" key="4">
    <source>
        <dbReference type="Google" id="ProtNLM"/>
    </source>
</evidence>
<evidence type="ECO:0000313" key="3">
    <source>
        <dbReference type="RefSeq" id="XP_033458219.1"/>
    </source>
</evidence>
<feature type="compositionally biased region" description="Polar residues" evidence="1">
    <location>
        <begin position="1"/>
        <end position="10"/>
    </location>
</feature>
<proteinExistence type="predicted"/>
<protein>
    <recommendedName>
        <fullName evidence="4">SMP domain-containing protein</fullName>
    </recommendedName>
</protein>
<feature type="compositionally biased region" description="Low complexity" evidence="1">
    <location>
        <begin position="59"/>
        <end position="71"/>
    </location>
</feature>
<organism evidence="3">
    <name type="scientific">Dissoconium aciculare CBS 342.82</name>
    <dbReference type="NCBI Taxonomy" id="1314786"/>
    <lineage>
        <taxon>Eukaryota</taxon>
        <taxon>Fungi</taxon>
        <taxon>Dikarya</taxon>
        <taxon>Ascomycota</taxon>
        <taxon>Pezizomycotina</taxon>
        <taxon>Dothideomycetes</taxon>
        <taxon>Dothideomycetidae</taxon>
        <taxon>Mycosphaerellales</taxon>
        <taxon>Dissoconiaceae</taxon>
        <taxon>Dissoconium</taxon>
    </lineage>
</organism>
<name>A0A6J3LZU2_9PEZI</name>
<accession>A0A6J3LZU2</accession>
<reference evidence="3" key="2">
    <citation type="submission" date="2020-04" db="EMBL/GenBank/DDBJ databases">
        <authorList>
            <consortium name="NCBI Genome Project"/>
        </authorList>
    </citation>
    <scope>NUCLEOTIDE SEQUENCE</scope>
    <source>
        <strain evidence="3">CBS 342.82</strain>
    </source>
</reference>
<reference evidence="3" key="1">
    <citation type="submission" date="2020-01" db="EMBL/GenBank/DDBJ databases">
        <authorList>
            <consortium name="DOE Joint Genome Institute"/>
            <person name="Haridas S."/>
            <person name="Albert R."/>
            <person name="Binder M."/>
            <person name="Bloem J."/>
            <person name="Labutti K."/>
            <person name="Salamov A."/>
            <person name="Andreopoulos B."/>
            <person name="Baker S.E."/>
            <person name="Barry K."/>
            <person name="Bills G."/>
            <person name="Bluhm B.H."/>
            <person name="Cannon C."/>
            <person name="Castanera R."/>
            <person name="Culley D.E."/>
            <person name="Daum C."/>
            <person name="Ezra D."/>
            <person name="Gonzalez J.B."/>
            <person name="Henrissat B."/>
            <person name="Kuo A."/>
            <person name="Liang C."/>
            <person name="Lipzen A."/>
            <person name="Lutzoni F."/>
            <person name="Magnuson J."/>
            <person name="Mondo S."/>
            <person name="Nolan M."/>
            <person name="Ohm R."/>
            <person name="Pangilinan J."/>
            <person name="Park H.-J."/>
            <person name="Ramirez L."/>
            <person name="Alfaro M."/>
            <person name="Sun H."/>
            <person name="Tritt A."/>
            <person name="Yoshinaga Y."/>
            <person name="Zwiers L.-H."/>
            <person name="Turgeon B.G."/>
            <person name="Goodwin S.B."/>
            <person name="Spatafora J.W."/>
            <person name="Crous P.W."/>
            <person name="Grigoriev I.V."/>
        </authorList>
    </citation>
    <scope>NUCLEOTIDE SEQUENCE</scope>
    <source>
        <strain evidence="3">CBS 342.82</strain>
    </source>
</reference>
<dbReference type="Proteomes" id="UP000504637">
    <property type="component" value="Unplaced"/>
</dbReference>
<keyword evidence="2" id="KW-1185">Reference proteome</keyword>
<dbReference type="AlphaFoldDB" id="A0A6J3LZU2"/>
<sequence>MSTYIGTTAPTDPAEANKVKVENPGTVTSDSLAAESINQGGQFAADSSSRGPNGPASHSTTTNTTDASNATELPAASNHPSRPDGKSKADSDAVINEGRVPVKHEVVDPNSQFQKPKGKDLHEGGFDSSAPNASFRTDIGSKRDPGRVALQGLEASNAAAGSTAGTRQVAVSNDGQFDALKQEQA</sequence>
<feature type="region of interest" description="Disordered" evidence="1">
    <location>
        <begin position="1"/>
        <end position="146"/>
    </location>
</feature>
<evidence type="ECO:0000313" key="2">
    <source>
        <dbReference type="Proteomes" id="UP000504637"/>
    </source>
</evidence>
<dbReference type="GeneID" id="54364868"/>
<dbReference type="RefSeq" id="XP_033458219.1">
    <property type="nucleotide sequence ID" value="XM_033607068.1"/>
</dbReference>
<gene>
    <name evidence="3" type="ORF">K489DRAFT_402959</name>
</gene>
<feature type="compositionally biased region" description="Basic and acidic residues" evidence="1">
    <location>
        <begin position="81"/>
        <end position="91"/>
    </location>
</feature>
<feature type="compositionally biased region" description="Polar residues" evidence="1">
    <location>
        <begin position="25"/>
        <end position="51"/>
    </location>
</feature>
<dbReference type="OrthoDB" id="5383057at2759"/>